<evidence type="ECO:0000256" key="4">
    <source>
        <dbReference type="SAM" id="MobiDB-lite"/>
    </source>
</evidence>
<organism evidence="8 9">
    <name type="scientific">Trichechus manatus latirostris</name>
    <name type="common">Florida manatee</name>
    <dbReference type="NCBI Taxonomy" id="127582"/>
    <lineage>
        <taxon>Eukaryota</taxon>
        <taxon>Metazoa</taxon>
        <taxon>Chordata</taxon>
        <taxon>Craniata</taxon>
        <taxon>Vertebrata</taxon>
        <taxon>Euteleostomi</taxon>
        <taxon>Mammalia</taxon>
        <taxon>Eutheria</taxon>
        <taxon>Afrotheria</taxon>
        <taxon>Sirenia</taxon>
        <taxon>Trichechidae</taxon>
        <taxon>Trichechus</taxon>
    </lineage>
</organism>
<dbReference type="InterPro" id="IPR013783">
    <property type="entry name" value="Ig-like_fold"/>
</dbReference>
<dbReference type="PANTHER" id="PTHR11738">
    <property type="entry name" value="MHC CLASS I NK CELL RECEPTOR"/>
    <property type="match status" value="1"/>
</dbReference>
<evidence type="ECO:0000256" key="3">
    <source>
        <dbReference type="ARBA" id="ARBA00023319"/>
    </source>
</evidence>
<evidence type="ECO:0000313" key="8">
    <source>
        <dbReference type="Proteomes" id="UP000248480"/>
    </source>
</evidence>
<evidence type="ECO:0000256" key="6">
    <source>
        <dbReference type="SAM" id="SignalP"/>
    </source>
</evidence>
<name>A0A2Y9R9Q2_TRIMA</name>
<dbReference type="InterPro" id="IPR003599">
    <property type="entry name" value="Ig_sub"/>
</dbReference>
<keyword evidence="8" id="KW-1185">Reference proteome</keyword>
<dbReference type="GeneID" id="101355883"/>
<keyword evidence="1 6" id="KW-0732">Signal</keyword>
<dbReference type="Proteomes" id="UP000248480">
    <property type="component" value="Unplaced"/>
</dbReference>
<dbReference type="PANTHER" id="PTHR11738:SF180">
    <property type="entry name" value="V-SET AND TRANSMEMBRANE DOMAIN-CONTAINING PROTEIN 1"/>
    <property type="match status" value="1"/>
</dbReference>
<feature type="signal peptide" evidence="6">
    <location>
        <begin position="1"/>
        <end position="16"/>
    </location>
</feature>
<keyword evidence="5 9" id="KW-0812">Transmembrane</keyword>
<dbReference type="Pfam" id="PF13927">
    <property type="entry name" value="Ig_3"/>
    <property type="match status" value="1"/>
</dbReference>
<dbReference type="STRING" id="127582.A0A2Y9R9Q2"/>
<accession>A0A2Y9R9Q2</accession>
<dbReference type="SMART" id="SM00409">
    <property type="entry name" value="IG"/>
    <property type="match status" value="1"/>
</dbReference>
<keyword evidence="5" id="KW-1133">Transmembrane helix</keyword>
<dbReference type="GO" id="GO:0005886">
    <property type="term" value="C:plasma membrane"/>
    <property type="evidence" value="ECO:0007669"/>
    <property type="project" value="TreeGrafter"/>
</dbReference>
<dbReference type="RefSeq" id="XP_023592090.1">
    <property type="nucleotide sequence ID" value="XM_023736322.1"/>
</dbReference>
<dbReference type="InterPro" id="IPR036179">
    <property type="entry name" value="Ig-like_dom_sf"/>
</dbReference>
<dbReference type="Gene3D" id="2.60.40.10">
    <property type="entry name" value="Immunoglobulins"/>
    <property type="match status" value="1"/>
</dbReference>
<keyword evidence="3" id="KW-0393">Immunoglobulin domain</keyword>
<dbReference type="SUPFAM" id="SSF48726">
    <property type="entry name" value="Immunoglobulin"/>
    <property type="match status" value="1"/>
</dbReference>
<sequence length="225" mass="25068">MLTEFLSLLCLGLCLGFEDEKMNERLPKPVFMAWPSPVVESKSNVTLKCRSPFQNTTFRLGKLNDTGPKQQLSSAGNNAELLLIDLKPKDSGTYFCTYKTTAFQGWSESECLHLVVTDPYAGYGAPPLKIDGRSLIFITTFSCLSIFLSFLSVFIIYRCVPNDSAREESTRRTSHSDFPKQEATDFSKPERTSLLAEDPKVNTRAPCEAAYVPTKEPLGACELQP</sequence>
<keyword evidence="5" id="KW-0472">Membrane</keyword>
<proteinExistence type="predicted"/>
<gene>
    <name evidence="9" type="primary">LOC101355883</name>
</gene>
<dbReference type="AlphaFoldDB" id="A0A2Y9R9Q2"/>
<dbReference type="OrthoDB" id="9837241at2759"/>
<keyword evidence="2" id="KW-1015">Disulfide bond</keyword>
<dbReference type="FunFam" id="2.60.40.10:FF:000049">
    <property type="entry name" value="Leukocyte immunoglobulin-like receptor subfamily B member 1"/>
    <property type="match status" value="1"/>
</dbReference>
<reference evidence="9" key="1">
    <citation type="submission" date="2025-08" db="UniProtKB">
        <authorList>
            <consortium name="RefSeq"/>
        </authorList>
    </citation>
    <scope>IDENTIFICATION</scope>
</reference>
<dbReference type="InParanoid" id="A0A2Y9R9Q2"/>
<evidence type="ECO:0000256" key="5">
    <source>
        <dbReference type="SAM" id="Phobius"/>
    </source>
</evidence>
<feature type="chain" id="PRO_5016013205" evidence="6">
    <location>
        <begin position="17"/>
        <end position="225"/>
    </location>
</feature>
<feature type="domain" description="Immunoglobulin" evidence="7">
    <location>
        <begin position="34"/>
        <end position="117"/>
    </location>
</feature>
<dbReference type="GO" id="GO:0002764">
    <property type="term" value="P:immune response-regulating signaling pathway"/>
    <property type="evidence" value="ECO:0007669"/>
    <property type="project" value="TreeGrafter"/>
</dbReference>
<protein>
    <submittedName>
        <fullName evidence="9">V-set and transmembrane domain-containing protein 1 isoform X1</fullName>
    </submittedName>
</protein>
<dbReference type="InterPro" id="IPR050412">
    <property type="entry name" value="Ig-like_Receptors_ImmuneReg"/>
</dbReference>
<feature type="region of interest" description="Disordered" evidence="4">
    <location>
        <begin position="168"/>
        <end position="200"/>
    </location>
</feature>
<evidence type="ECO:0000259" key="7">
    <source>
        <dbReference type="SMART" id="SM00409"/>
    </source>
</evidence>
<evidence type="ECO:0000313" key="9">
    <source>
        <dbReference type="RefSeq" id="XP_023592090.1"/>
    </source>
</evidence>
<evidence type="ECO:0000256" key="2">
    <source>
        <dbReference type="ARBA" id="ARBA00023157"/>
    </source>
</evidence>
<feature type="transmembrane region" description="Helical" evidence="5">
    <location>
        <begin position="135"/>
        <end position="157"/>
    </location>
</feature>
<dbReference type="KEGG" id="tmu:101355883"/>
<evidence type="ECO:0000256" key="1">
    <source>
        <dbReference type="ARBA" id="ARBA00022729"/>
    </source>
</evidence>
<dbReference type="FunCoup" id="A0A2Y9R9Q2">
    <property type="interactions" value="38"/>
</dbReference>